<protein>
    <recommendedName>
        <fullName evidence="4">DUF2849 domain-containing protein</fullName>
    </recommendedName>
</protein>
<evidence type="ECO:0000313" key="3">
    <source>
        <dbReference type="Proteomes" id="UP000199344"/>
    </source>
</evidence>
<dbReference type="Pfam" id="PF11011">
    <property type="entry name" value="DUF2849"/>
    <property type="match status" value="1"/>
</dbReference>
<dbReference type="RefSeq" id="WP_090520713.1">
    <property type="nucleotide sequence ID" value="NZ_FNAH01000001.1"/>
</dbReference>
<sequence>MARKFEPVVISANDLFDGRVIYLTGADEWVPHLNQAELITEEDHAKHRMAHALALSDRAVGVFLAPARPGPDGPVPGHPREAFRANGPSNYFHGKQAEA</sequence>
<reference evidence="2 3" key="1">
    <citation type="submission" date="2016-10" db="EMBL/GenBank/DDBJ databases">
        <authorList>
            <person name="de Groot N.N."/>
        </authorList>
    </citation>
    <scope>NUCLEOTIDE SEQUENCE [LARGE SCALE GENOMIC DNA]</scope>
    <source>
        <strain evidence="2 3">DSM 22220</strain>
    </source>
</reference>
<feature type="compositionally biased region" description="Pro residues" evidence="1">
    <location>
        <begin position="68"/>
        <end position="77"/>
    </location>
</feature>
<dbReference type="InterPro" id="IPR021270">
    <property type="entry name" value="DUF2849"/>
</dbReference>
<gene>
    <name evidence="2" type="ORF">SAMN05421538_101624</name>
</gene>
<organism evidence="2 3">
    <name type="scientific">Paracoccus isoporae</name>
    <dbReference type="NCBI Taxonomy" id="591205"/>
    <lineage>
        <taxon>Bacteria</taxon>
        <taxon>Pseudomonadati</taxon>
        <taxon>Pseudomonadota</taxon>
        <taxon>Alphaproteobacteria</taxon>
        <taxon>Rhodobacterales</taxon>
        <taxon>Paracoccaceae</taxon>
        <taxon>Paracoccus</taxon>
    </lineage>
</organism>
<keyword evidence="3" id="KW-1185">Reference proteome</keyword>
<dbReference type="OrthoDB" id="5738806at2"/>
<evidence type="ECO:0008006" key="4">
    <source>
        <dbReference type="Google" id="ProtNLM"/>
    </source>
</evidence>
<feature type="region of interest" description="Disordered" evidence="1">
    <location>
        <begin position="67"/>
        <end position="99"/>
    </location>
</feature>
<dbReference type="STRING" id="591205.SAMN05421538_101624"/>
<dbReference type="Proteomes" id="UP000199344">
    <property type="component" value="Unassembled WGS sequence"/>
</dbReference>
<accession>A0A1G6UT69</accession>
<proteinExistence type="predicted"/>
<evidence type="ECO:0000313" key="2">
    <source>
        <dbReference type="EMBL" id="SDD44499.1"/>
    </source>
</evidence>
<dbReference type="EMBL" id="FNAH01000001">
    <property type="protein sequence ID" value="SDD44499.1"/>
    <property type="molecule type" value="Genomic_DNA"/>
</dbReference>
<evidence type="ECO:0000256" key="1">
    <source>
        <dbReference type="SAM" id="MobiDB-lite"/>
    </source>
</evidence>
<name>A0A1G6UT69_9RHOB</name>
<dbReference type="AlphaFoldDB" id="A0A1G6UT69"/>